<evidence type="ECO:0000256" key="1">
    <source>
        <dbReference type="ARBA" id="ARBA00001936"/>
    </source>
</evidence>
<keyword evidence="6" id="KW-0378">Hydrolase</keyword>
<dbReference type="GO" id="GO:0008270">
    <property type="term" value="F:zinc ion binding"/>
    <property type="evidence" value="ECO:0007669"/>
    <property type="project" value="UniProtKB-KW"/>
</dbReference>
<evidence type="ECO:0000256" key="5">
    <source>
        <dbReference type="ARBA" id="ARBA00022771"/>
    </source>
</evidence>
<dbReference type="InterPro" id="IPR036691">
    <property type="entry name" value="Endo/exonu/phosph_ase_sf"/>
</dbReference>
<dbReference type="GO" id="GO:0005634">
    <property type="term" value="C:nucleus"/>
    <property type="evidence" value="ECO:0007669"/>
    <property type="project" value="TreeGrafter"/>
</dbReference>
<feature type="region of interest" description="Disordered" evidence="14">
    <location>
        <begin position="361"/>
        <end position="383"/>
    </location>
</feature>
<evidence type="ECO:0000256" key="7">
    <source>
        <dbReference type="ARBA" id="ARBA00022833"/>
    </source>
</evidence>
<comment type="cofactor">
    <cofactor evidence="11">
        <name>Mg(2+)</name>
        <dbReference type="ChEBI" id="CHEBI:18420"/>
    </cofactor>
    <cofactor evidence="11">
        <name>Mn(2+)</name>
        <dbReference type="ChEBI" id="CHEBI:29035"/>
    </cofactor>
    <text evidence="11">Probably binds two magnesium or manganese ions per subunit.</text>
</comment>
<dbReference type="EMBL" id="HBEA01001189">
    <property type="protein sequence ID" value="CAD8251377.1"/>
    <property type="molecule type" value="Transcribed_RNA"/>
</dbReference>
<evidence type="ECO:0000256" key="10">
    <source>
        <dbReference type="PIRSR" id="PIRSR604808-1"/>
    </source>
</evidence>
<feature type="compositionally biased region" description="Low complexity" evidence="14">
    <location>
        <begin position="461"/>
        <end position="479"/>
    </location>
</feature>
<sequence>MTDSDGARRLRKWRSVGCFTVVTWNVGMKGLTRLVQDTPGGLNALLDSLEADVICLQETKLASRQALLKAPDLYFSSEWDGIFGFCTQAIGQQAVRGYRSTSYAGTATYVRKSAKGFVLAAADRMGEPLRDHSGSAIRQSSPSSTPLNSQDDDLNSETIPADLLRFTGEDSKEWNVDSEGRVIVTLHSVAPMGSSVVIVNVYAPASNREDERGGFKKAFHDSLTYRIMQLYSSGFKNIILCGDLNTIPGPLDIHTGNGMRREHVDMGYWDHEKPAESVRWLRGLLRSFASTKRPPITASGHGITYAQNSRDGNLFTDAFRVKHPDRDGAYTCWSTVKRHRETNCGARLDFFLLSPGFLCQGNDGSGPHDEEEDSTPTKTPSPDSAFALVDCDIWPEVEGSDHCPVWMAFRSTDAAVQEEGKEAMRSGSAPLQPDAMPQLFVSQWPEFRGRQQKIGDLFRQSAKSAAAAPTTTSTSPKASRPIPAGTGKRGAKKQKVTLHSFFQSATAQKVGKPRENGGQATADEQTRSLSPSSGGSDRNLEADMQEALRRSLHSARKENALPPSQPKAEGVGPTKNHGSAASVNDLFRKARSLAAAKQPNCFHGDPARVYNVKDRKSEHYGKRFWSCDHELHPNGDWKANPVPSNSARCPFFRWDTAYKGYKTSR</sequence>
<proteinExistence type="inferred from homology"/>
<dbReference type="PROSITE" id="PS00726">
    <property type="entry name" value="AP_NUCLEASE_F1_1"/>
    <property type="match status" value="1"/>
</dbReference>
<evidence type="ECO:0000256" key="2">
    <source>
        <dbReference type="ARBA" id="ARBA00007092"/>
    </source>
</evidence>
<feature type="binding site" evidence="11">
    <location>
        <position position="58"/>
    </location>
    <ligand>
        <name>Mg(2+)</name>
        <dbReference type="ChEBI" id="CHEBI:18420"/>
        <label>1</label>
    </ligand>
</feature>
<feature type="region of interest" description="Disordered" evidence="14">
    <location>
        <begin position="130"/>
        <end position="154"/>
    </location>
</feature>
<feature type="site" description="Important for catalytic activity" evidence="12">
    <location>
        <position position="349"/>
    </location>
</feature>
<feature type="compositionally biased region" description="Polar residues" evidence="14">
    <location>
        <begin position="518"/>
        <end position="536"/>
    </location>
</feature>
<feature type="binding site" evidence="11">
    <location>
        <position position="401"/>
    </location>
    <ligand>
        <name>Mg(2+)</name>
        <dbReference type="ChEBI" id="CHEBI:18420"/>
        <label>1</label>
    </ligand>
</feature>
<dbReference type="PROSITE" id="PS00728">
    <property type="entry name" value="AP_NUCLEASE_F1_3"/>
    <property type="match status" value="1"/>
</dbReference>
<accession>A0A6U0TGC8</accession>
<feature type="active site" evidence="10">
    <location>
        <position position="202"/>
    </location>
</feature>
<evidence type="ECO:0000313" key="17">
    <source>
        <dbReference type="EMBL" id="CAD8251377.1"/>
    </source>
</evidence>
<feature type="domain" description="GRF-type" evidence="15">
    <location>
        <begin position="601"/>
        <end position="658"/>
    </location>
</feature>
<evidence type="ECO:0000256" key="8">
    <source>
        <dbReference type="ARBA" id="ARBA00022842"/>
    </source>
</evidence>
<dbReference type="InterPro" id="IPR020848">
    <property type="entry name" value="AP_endonuclease_F1_CS"/>
</dbReference>
<evidence type="ECO:0000256" key="3">
    <source>
        <dbReference type="ARBA" id="ARBA00013541"/>
    </source>
</evidence>
<dbReference type="Pfam" id="PF03372">
    <property type="entry name" value="Exo_endo_phos"/>
    <property type="match status" value="1"/>
</dbReference>
<feature type="binding site" evidence="11">
    <location>
        <position position="402"/>
    </location>
    <ligand>
        <name>Mg(2+)</name>
        <dbReference type="ChEBI" id="CHEBI:18420"/>
        <label>1</label>
    </ligand>
</feature>
<feature type="compositionally biased region" description="Polar residues" evidence="14">
    <location>
        <begin position="136"/>
        <end position="149"/>
    </location>
</feature>
<dbReference type="EMBL" id="HBEA01001188">
    <property type="protein sequence ID" value="CAD8251376.1"/>
    <property type="molecule type" value="Transcribed_RNA"/>
</dbReference>
<dbReference type="InterPro" id="IPR010666">
    <property type="entry name" value="Znf_GRF"/>
</dbReference>
<feature type="binding site" evidence="11">
    <location>
        <position position="245"/>
    </location>
    <ligand>
        <name>Mg(2+)</name>
        <dbReference type="ChEBI" id="CHEBI:18420"/>
        <label>1</label>
    </ligand>
</feature>
<evidence type="ECO:0000256" key="11">
    <source>
        <dbReference type="PIRSR" id="PIRSR604808-2"/>
    </source>
</evidence>
<evidence type="ECO:0000256" key="6">
    <source>
        <dbReference type="ARBA" id="ARBA00022801"/>
    </source>
</evidence>
<dbReference type="PROSITE" id="PS51435">
    <property type="entry name" value="AP_NUCLEASE_F1_4"/>
    <property type="match status" value="1"/>
</dbReference>
<dbReference type="SUPFAM" id="SSF56219">
    <property type="entry name" value="DNase I-like"/>
    <property type="match status" value="1"/>
</dbReference>
<dbReference type="InterPro" id="IPR020847">
    <property type="entry name" value="AP_endonuclease_F1_BS"/>
</dbReference>
<feature type="binding site" evidence="11">
    <location>
        <position position="25"/>
    </location>
    <ligand>
        <name>Mg(2+)</name>
        <dbReference type="ChEBI" id="CHEBI:18420"/>
        <label>1</label>
    </ligand>
</feature>
<feature type="site" description="Interaction with DNA substrate" evidence="12">
    <location>
        <position position="402"/>
    </location>
</feature>
<dbReference type="PANTHER" id="PTHR22748">
    <property type="entry name" value="AP ENDONUCLEASE"/>
    <property type="match status" value="1"/>
</dbReference>
<dbReference type="PROSITE" id="PS51999">
    <property type="entry name" value="ZF_GRF"/>
    <property type="match status" value="1"/>
</dbReference>
<feature type="region of interest" description="Disordered" evidence="14">
    <location>
        <begin position="555"/>
        <end position="580"/>
    </location>
</feature>
<dbReference type="PANTHER" id="PTHR22748:SF4">
    <property type="entry name" value="DNA-(APURINIC OR APYRIMIDINIC SITE) ENDONUCLEASE 2"/>
    <property type="match status" value="1"/>
</dbReference>
<keyword evidence="7" id="KW-0862">Zinc</keyword>
<feature type="binding site" evidence="11">
    <location>
        <position position="243"/>
    </location>
    <ligand>
        <name>Mg(2+)</name>
        <dbReference type="ChEBI" id="CHEBI:18420"/>
        <label>1</label>
    </ligand>
</feature>
<evidence type="ECO:0000256" key="14">
    <source>
        <dbReference type="SAM" id="MobiDB-lite"/>
    </source>
</evidence>
<evidence type="ECO:0000313" key="16">
    <source>
        <dbReference type="EMBL" id="CAD8251376.1"/>
    </source>
</evidence>
<dbReference type="InterPro" id="IPR005135">
    <property type="entry name" value="Endo/exonuclease/phosphatase"/>
</dbReference>
<evidence type="ECO:0000256" key="4">
    <source>
        <dbReference type="ARBA" id="ARBA00022723"/>
    </source>
</evidence>
<dbReference type="InterPro" id="IPR004808">
    <property type="entry name" value="AP_endonuc_1"/>
</dbReference>
<protein>
    <recommendedName>
        <fullName evidence="3">DNA-(apurinic or apyrimidinic site) endonuclease 2</fullName>
    </recommendedName>
</protein>
<dbReference type="GO" id="GO:0008081">
    <property type="term" value="F:phosphoric diester hydrolase activity"/>
    <property type="evidence" value="ECO:0007669"/>
    <property type="project" value="TreeGrafter"/>
</dbReference>
<feature type="region of interest" description="Disordered" evidence="14">
    <location>
        <begin position="459"/>
        <end position="539"/>
    </location>
</feature>
<keyword evidence="8 11" id="KW-0460">Magnesium</keyword>
<feature type="active site" description="Proton acceptor" evidence="10">
    <location>
        <position position="402"/>
    </location>
</feature>
<keyword evidence="4 11" id="KW-0479">Metal-binding</keyword>
<evidence type="ECO:0000256" key="12">
    <source>
        <dbReference type="PIRSR" id="PIRSR604808-3"/>
    </source>
</evidence>
<evidence type="ECO:0000256" key="9">
    <source>
        <dbReference type="ARBA" id="ARBA00023242"/>
    </source>
</evidence>
<keyword evidence="9" id="KW-0539">Nucleus</keyword>
<dbReference type="GO" id="GO:0003906">
    <property type="term" value="F:DNA-(apurinic or apyrimidinic site) endonuclease activity"/>
    <property type="evidence" value="ECO:0007669"/>
    <property type="project" value="TreeGrafter"/>
</dbReference>
<comment type="similarity">
    <text evidence="2">Belongs to the DNA repair enzymes AP/ExoA family.</text>
</comment>
<dbReference type="GO" id="GO:0006284">
    <property type="term" value="P:base-excision repair"/>
    <property type="evidence" value="ECO:0007669"/>
    <property type="project" value="TreeGrafter"/>
</dbReference>
<feature type="site" description="Transition state stabilizer" evidence="12">
    <location>
        <position position="245"/>
    </location>
</feature>
<dbReference type="GO" id="GO:0003677">
    <property type="term" value="F:DNA binding"/>
    <property type="evidence" value="ECO:0007669"/>
    <property type="project" value="InterPro"/>
</dbReference>
<feature type="active site" description="Proton donor/acceptor" evidence="10">
    <location>
        <position position="243"/>
    </location>
</feature>
<dbReference type="Gene3D" id="3.60.10.10">
    <property type="entry name" value="Endonuclease/exonuclease/phosphatase"/>
    <property type="match status" value="1"/>
</dbReference>
<dbReference type="AlphaFoldDB" id="A0A6U0TGC8"/>
<dbReference type="GO" id="GO:0008311">
    <property type="term" value="F:double-stranded DNA 3'-5' DNA exonuclease activity"/>
    <property type="evidence" value="ECO:0007669"/>
    <property type="project" value="TreeGrafter"/>
</dbReference>
<keyword evidence="11" id="KW-0464">Manganese</keyword>
<evidence type="ECO:0000259" key="15">
    <source>
        <dbReference type="PROSITE" id="PS51999"/>
    </source>
</evidence>
<keyword evidence="5 13" id="KW-0863">Zinc-finger</keyword>
<comment type="cofactor">
    <cofactor evidence="1">
        <name>Mn(2+)</name>
        <dbReference type="ChEBI" id="CHEBI:29035"/>
    </cofactor>
</comment>
<name>A0A6U0TGC8_9STRA</name>
<reference evidence="16" key="1">
    <citation type="submission" date="2021-01" db="EMBL/GenBank/DDBJ databases">
        <authorList>
            <person name="Corre E."/>
            <person name="Pelletier E."/>
            <person name="Niang G."/>
            <person name="Scheremetjew M."/>
            <person name="Finn R."/>
            <person name="Kale V."/>
            <person name="Holt S."/>
            <person name="Cochrane G."/>
            <person name="Meng A."/>
            <person name="Brown T."/>
            <person name="Cohen L."/>
        </authorList>
    </citation>
    <scope>NUCLEOTIDE SEQUENCE</scope>
    <source>
        <strain evidence="16">CCMP2078</strain>
    </source>
</reference>
<organism evidence="16">
    <name type="scientific">Pinguiococcus pyrenoidosus</name>
    <dbReference type="NCBI Taxonomy" id="172671"/>
    <lineage>
        <taxon>Eukaryota</taxon>
        <taxon>Sar</taxon>
        <taxon>Stramenopiles</taxon>
        <taxon>Ochrophyta</taxon>
        <taxon>Pinguiophyceae</taxon>
        <taxon>Pinguiochrysidales</taxon>
        <taxon>Pinguiochrysidaceae</taxon>
        <taxon>Pinguiococcus</taxon>
    </lineage>
</organism>
<evidence type="ECO:0000256" key="13">
    <source>
        <dbReference type="PROSITE-ProRule" id="PRU01343"/>
    </source>
</evidence>
<gene>
    <name evidence="16" type="ORF">PPYR1160_LOCUS867</name>
    <name evidence="17" type="ORF">PPYR1160_LOCUS868</name>
</gene>